<dbReference type="PANTHER" id="PTHR37829:SF3">
    <property type="entry name" value="PROTEIN JAYE-RELATED"/>
    <property type="match status" value="1"/>
</dbReference>
<accession>F3YW28</accession>
<dbReference type="Pfam" id="PF26079">
    <property type="entry name" value="Baseplate_J_C"/>
    <property type="match status" value="1"/>
</dbReference>
<feature type="domain" description="Baseplate J-like C-terminal" evidence="4">
    <location>
        <begin position="271"/>
        <end position="349"/>
    </location>
</feature>
<sequence length="350" mass="37076">MPFDRPDLKTLRDRARADFERLTGAVPVRRSLAAVIADMHAGGTHGLYGYLDWLAKQIIPDTAETEFMERHASIWGIARKPATRAAGLAIFTGTDGSVIPSGTLLQRSDNAQYSTAEEGWIVSGQAAVLVQAQALGTAGNAAQGVKFSLVSPVAGVQSQATVAAGGLTGGADSESDNALRARLLARLRRTPQGGAEHDYEAWALAVPGVTRCWVSPREMGAGTVSVRIMMDEAYLDGIPQPADLQAVQDYIESLRPVTADVYVLAPSPLPVDISVRVVPDTPQVRAAVQTELADLFRREGVPGGEILLSHIREAISLAVGERDHVLLAPASHITPGPGELATLGAITWED</sequence>
<evidence type="ECO:0000313" key="5">
    <source>
        <dbReference type="EMBL" id="EGJ49058.1"/>
    </source>
</evidence>
<feature type="domain" description="Baseplate J-like central" evidence="3">
    <location>
        <begin position="191"/>
        <end position="265"/>
    </location>
</feature>
<dbReference type="STRING" id="690850.Desaf_0706"/>
<organism evidence="5 6">
    <name type="scientific">Desulfocurvibacter africanus subsp. africanus str. Walvis Bay</name>
    <dbReference type="NCBI Taxonomy" id="690850"/>
    <lineage>
        <taxon>Bacteria</taxon>
        <taxon>Pseudomonadati</taxon>
        <taxon>Thermodesulfobacteriota</taxon>
        <taxon>Desulfovibrionia</taxon>
        <taxon>Desulfovibrionales</taxon>
        <taxon>Desulfovibrionaceae</taxon>
        <taxon>Desulfocurvibacter</taxon>
    </lineage>
</organism>
<dbReference type="RefSeq" id="WP_014258894.1">
    <property type="nucleotide sequence ID" value="NC_016629.1"/>
</dbReference>
<protein>
    <submittedName>
        <fullName evidence="5">Baseplate J family protein</fullName>
    </submittedName>
</protein>
<dbReference type="PANTHER" id="PTHR37829">
    <property type="entry name" value="PHAGE-LIKE ELEMENT PBSX PROTEIN XKDT"/>
    <property type="match status" value="1"/>
</dbReference>
<dbReference type="InterPro" id="IPR058530">
    <property type="entry name" value="Baseplate_J-like_C"/>
</dbReference>
<dbReference type="EMBL" id="CP003221">
    <property type="protein sequence ID" value="EGJ49058.1"/>
    <property type="molecule type" value="Genomic_DNA"/>
</dbReference>
<evidence type="ECO:0000259" key="2">
    <source>
        <dbReference type="Pfam" id="PF04865"/>
    </source>
</evidence>
<dbReference type="KEGG" id="daf:Desaf_0706"/>
<proteinExistence type="inferred from homology"/>
<feature type="domain" description="Baseplate protein J-like barrel" evidence="2">
    <location>
        <begin position="90"/>
        <end position="165"/>
    </location>
</feature>
<gene>
    <name evidence="5" type="ORF">Desaf_0706</name>
</gene>
<dbReference type="Pfam" id="PF04865">
    <property type="entry name" value="Baseplate_J"/>
    <property type="match status" value="1"/>
</dbReference>
<keyword evidence="6" id="KW-1185">Reference proteome</keyword>
<dbReference type="Pfam" id="PF26078">
    <property type="entry name" value="Baseplate_J_M"/>
    <property type="match status" value="1"/>
</dbReference>
<name>F3YW28_DESAF</name>
<evidence type="ECO:0000313" key="6">
    <source>
        <dbReference type="Proteomes" id="UP000007844"/>
    </source>
</evidence>
<evidence type="ECO:0000256" key="1">
    <source>
        <dbReference type="ARBA" id="ARBA00038087"/>
    </source>
</evidence>
<evidence type="ECO:0000259" key="3">
    <source>
        <dbReference type="Pfam" id="PF26078"/>
    </source>
</evidence>
<dbReference type="AlphaFoldDB" id="F3YW28"/>
<dbReference type="InterPro" id="IPR006949">
    <property type="entry name" value="Barrel_Baseplate_J-like"/>
</dbReference>
<evidence type="ECO:0000259" key="4">
    <source>
        <dbReference type="Pfam" id="PF26079"/>
    </source>
</evidence>
<comment type="similarity">
    <text evidence="1">Belongs to the Mu gp47/PBSX XkdT family.</text>
</comment>
<dbReference type="Proteomes" id="UP000007844">
    <property type="component" value="Chromosome"/>
</dbReference>
<dbReference type="InterPro" id="IPR058531">
    <property type="entry name" value="Baseplate_J_M"/>
</dbReference>
<dbReference type="HOGENOM" id="CLU_039609_1_0_7"/>
<dbReference type="eggNOG" id="COG3299">
    <property type="taxonomic scope" value="Bacteria"/>
</dbReference>
<dbReference type="InterPro" id="IPR052399">
    <property type="entry name" value="Phage_Baseplate_Assmbl_Protein"/>
</dbReference>
<reference evidence="5 6" key="1">
    <citation type="journal article" date="2011" name="J. Bacteriol.">
        <title>Genome sequence of the mercury-methylating and pleomorphic Desulfovibrio africanus Strain Walvis Bay.</title>
        <authorList>
            <person name="Brown S.D."/>
            <person name="Wall J.D."/>
            <person name="Kucken A.M."/>
            <person name="Gilmour C.C."/>
            <person name="Podar M."/>
            <person name="Brandt C.C."/>
            <person name="Teshima H."/>
            <person name="Detter J.C."/>
            <person name="Han C.S."/>
            <person name="Land M.L."/>
            <person name="Lucas S."/>
            <person name="Han J."/>
            <person name="Pennacchio L."/>
            <person name="Nolan M."/>
            <person name="Pitluck S."/>
            <person name="Woyke T."/>
            <person name="Goodwin L."/>
            <person name="Palumbo A.V."/>
            <person name="Elias D.A."/>
        </authorList>
    </citation>
    <scope>NUCLEOTIDE SEQUENCE [LARGE SCALE GENOMIC DNA]</scope>
    <source>
        <strain evidence="5 6">Walvis Bay</strain>
    </source>
</reference>